<feature type="chain" id="PRO_5014598001" description="DUF5667 domain-containing protein" evidence="2">
    <location>
        <begin position="27"/>
        <end position="137"/>
    </location>
</feature>
<dbReference type="EMBL" id="PFGC01000011">
    <property type="protein sequence ID" value="PIW37310.1"/>
    <property type="molecule type" value="Genomic_DNA"/>
</dbReference>
<feature type="signal peptide" evidence="2">
    <location>
        <begin position="1"/>
        <end position="26"/>
    </location>
</feature>
<evidence type="ECO:0000313" key="3">
    <source>
        <dbReference type="EMBL" id="PIW37310.1"/>
    </source>
</evidence>
<organism evidence="3 4">
    <name type="scientific">Candidatus Kerfeldbacteria bacterium CG15_BIG_FIL_POST_REV_8_21_14_020_45_12</name>
    <dbReference type="NCBI Taxonomy" id="2014247"/>
    <lineage>
        <taxon>Bacteria</taxon>
        <taxon>Candidatus Kerfeldiibacteriota</taxon>
    </lineage>
</organism>
<proteinExistence type="predicted"/>
<evidence type="ECO:0000256" key="2">
    <source>
        <dbReference type="SAM" id="SignalP"/>
    </source>
</evidence>
<comment type="caution">
    <text evidence="3">The sequence shown here is derived from an EMBL/GenBank/DDBJ whole genome shotgun (WGS) entry which is preliminary data.</text>
</comment>
<feature type="region of interest" description="Disordered" evidence="1">
    <location>
        <begin position="112"/>
        <end position="137"/>
    </location>
</feature>
<evidence type="ECO:0008006" key="5">
    <source>
        <dbReference type="Google" id="ProtNLM"/>
    </source>
</evidence>
<sequence length="137" mass="14580">MKKSTLTIVAAAVGIALTAGITTALASSDSGDTFHSWMMGSHDQIETAINDGDYETWSALSLERNTRLKEEADAKVTPDNFQTLQEVHRLHESGDNEAARELMMESGLHMGMGGPGHNGPGRMGQAGPKGQPNSDNN</sequence>
<keyword evidence="2" id="KW-0732">Signal</keyword>
<evidence type="ECO:0000256" key="1">
    <source>
        <dbReference type="SAM" id="MobiDB-lite"/>
    </source>
</evidence>
<evidence type="ECO:0000313" key="4">
    <source>
        <dbReference type="Proteomes" id="UP000230292"/>
    </source>
</evidence>
<dbReference type="AlphaFoldDB" id="A0A2M7H511"/>
<accession>A0A2M7H511</accession>
<gene>
    <name evidence="3" type="ORF">COW24_00835</name>
</gene>
<reference evidence="3 4" key="1">
    <citation type="submission" date="2017-09" db="EMBL/GenBank/DDBJ databases">
        <title>Depth-based differentiation of microbial function through sediment-hosted aquifers and enrichment of novel symbionts in the deep terrestrial subsurface.</title>
        <authorList>
            <person name="Probst A.J."/>
            <person name="Ladd B."/>
            <person name="Jarett J.K."/>
            <person name="Geller-Mcgrath D.E."/>
            <person name="Sieber C.M."/>
            <person name="Emerson J.B."/>
            <person name="Anantharaman K."/>
            <person name="Thomas B.C."/>
            <person name="Malmstrom R."/>
            <person name="Stieglmeier M."/>
            <person name="Klingl A."/>
            <person name="Woyke T."/>
            <person name="Ryan C.M."/>
            <person name="Banfield J.F."/>
        </authorList>
    </citation>
    <scope>NUCLEOTIDE SEQUENCE [LARGE SCALE GENOMIC DNA]</scope>
    <source>
        <strain evidence="3">CG15_BIG_FIL_POST_REV_8_21_14_020_45_12</strain>
    </source>
</reference>
<name>A0A2M7H511_9BACT</name>
<feature type="compositionally biased region" description="Gly residues" evidence="1">
    <location>
        <begin position="112"/>
        <end position="124"/>
    </location>
</feature>
<protein>
    <recommendedName>
        <fullName evidence="5">DUF5667 domain-containing protein</fullName>
    </recommendedName>
</protein>
<dbReference type="Proteomes" id="UP000230292">
    <property type="component" value="Unassembled WGS sequence"/>
</dbReference>